<keyword evidence="1" id="KW-1133">Transmembrane helix</keyword>
<gene>
    <name evidence="2" type="ORF">OE88DRAFT_597489</name>
</gene>
<feature type="transmembrane region" description="Helical" evidence="1">
    <location>
        <begin position="49"/>
        <end position="69"/>
    </location>
</feature>
<evidence type="ECO:0000313" key="3">
    <source>
        <dbReference type="Proteomes" id="UP000305948"/>
    </source>
</evidence>
<dbReference type="EMBL" id="ML213521">
    <property type="protein sequence ID" value="TFK48045.1"/>
    <property type="molecule type" value="Genomic_DNA"/>
</dbReference>
<dbReference type="Proteomes" id="UP000305948">
    <property type="component" value="Unassembled WGS sequence"/>
</dbReference>
<sequence>MEAQYSDLPPDAVQRCKKEAYRDGAFGGLTSGLTGALIGGKLMGLSRNLTVVAGCITGVLSGYLFTLAFRDANMARLRKEVRTTAARSSFVPDARS</sequence>
<reference evidence="2 3" key="1">
    <citation type="journal article" date="2019" name="Nat. Ecol. Evol.">
        <title>Megaphylogeny resolves global patterns of mushroom evolution.</title>
        <authorList>
            <person name="Varga T."/>
            <person name="Krizsan K."/>
            <person name="Foldi C."/>
            <person name="Dima B."/>
            <person name="Sanchez-Garcia M."/>
            <person name="Sanchez-Ramirez S."/>
            <person name="Szollosi G.J."/>
            <person name="Szarkandi J.G."/>
            <person name="Papp V."/>
            <person name="Albert L."/>
            <person name="Andreopoulos W."/>
            <person name="Angelini C."/>
            <person name="Antonin V."/>
            <person name="Barry K.W."/>
            <person name="Bougher N.L."/>
            <person name="Buchanan P."/>
            <person name="Buyck B."/>
            <person name="Bense V."/>
            <person name="Catcheside P."/>
            <person name="Chovatia M."/>
            <person name="Cooper J."/>
            <person name="Damon W."/>
            <person name="Desjardin D."/>
            <person name="Finy P."/>
            <person name="Geml J."/>
            <person name="Haridas S."/>
            <person name="Hughes K."/>
            <person name="Justo A."/>
            <person name="Karasinski D."/>
            <person name="Kautmanova I."/>
            <person name="Kiss B."/>
            <person name="Kocsube S."/>
            <person name="Kotiranta H."/>
            <person name="LaButti K.M."/>
            <person name="Lechner B.E."/>
            <person name="Liimatainen K."/>
            <person name="Lipzen A."/>
            <person name="Lukacs Z."/>
            <person name="Mihaltcheva S."/>
            <person name="Morgado L.N."/>
            <person name="Niskanen T."/>
            <person name="Noordeloos M.E."/>
            <person name="Ohm R.A."/>
            <person name="Ortiz-Santana B."/>
            <person name="Ovrebo C."/>
            <person name="Racz N."/>
            <person name="Riley R."/>
            <person name="Savchenko A."/>
            <person name="Shiryaev A."/>
            <person name="Soop K."/>
            <person name="Spirin V."/>
            <person name="Szebenyi C."/>
            <person name="Tomsovsky M."/>
            <person name="Tulloss R.E."/>
            <person name="Uehling J."/>
            <person name="Grigoriev I.V."/>
            <person name="Vagvolgyi C."/>
            <person name="Papp T."/>
            <person name="Martin F.M."/>
            <person name="Miettinen O."/>
            <person name="Hibbett D.S."/>
            <person name="Nagy L.G."/>
        </authorList>
    </citation>
    <scope>NUCLEOTIDE SEQUENCE [LARGE SCALE GENOMIC DNA]</scope>
    <source>
        <strain evidence="2 3">OMC1185</strain>
    </source>
</reference>
<evidence type="ECO:0000256" key="1">
    <source>
        <dbReference type="SAM" id="Phobius"/>
    </source>
</evidence>
<name>A0A5C3MTA8_9AGAM</name>
<keyword evidence="1" id="KW-0812">Transmembrane</keyword>
<dbReference type="AlphaFoldDB" id="A0A5C3MTA8"/>
<organism evidence="2 3">
    <name type="scientific">Heliocybe sulcata</name>
    <dbReference type="NCBI Taxonomy" id="5364"/>
    <lineage>
        <taxon>Eukaryota</taxon>
        <taxon>Fungi</taxon>
        <taxon>Dikarya</taxon>
        <taxon>Basidiomycota</taxon>
        <taxon>Agaricomycotina</taxon>
        <taxon>Agaricomycetes</taxon>
        <taxon>Gloeophyllales</taxon>
        <taxon>Gloeophyllaceae</taxon>
        <taxon>Heliocybe</taxon>
    </lineage>
</organism>
<proteinExistence type="predicted"/>
<dbReference type="OrthoDB" id="3352450at2759"/>
<keyword evidence="3" id="KW-1185">Reference proteome</keyword>
<protein>
    <submittedName>
        <fullName evidence="2">Uncharacterized protein</fullName>
    </submittedName>
</protein>
<accession>A0A5C3MTA8</accession>
<evidence type="ECO:0000313" key="2">
    <source>
        <dbReference type="EMBL" id="TFK48045.1"/>
    </source>
</evidence>
<keyword evidence="1" id="KW-0472">Membrane</keyword>